<feature type="domain" description="Reverse transcriptase" evidence="12">
    <location>
        <begin position="613"/>
        <end position="793"/>
    </location>
</feature>
<keyword evidence="8" id="KW-0862">Zinc</keyword>
<keyword evidence="15" id="KW-1185">Reference proteome</keyword>
<dbReference type="PANTHER" id="PTHR37984:SF5">
    <property type="entry name" value="PROTEIN NYNRIN-LIKE"/>
    <property type="match status" value="1"/>
</dbReference>
<evidence type="ECO:0000256" key="5">
    <source>
        <dbReference type="ARBA" id="ARBA00022759"/>
    </source>
</evidence>
<dbReference type="GO" id="GO:0004519">
    <property type="term" value="F:endonuclease activity"/>
    <property type="evidence" value="ECO:0007669"/>
    <property type="project" value="UniProtKB-KW"/>
</dbReference>
<dbReference type="SUPFAM" id="SSF57756">
    <property type="entry name" value="Retrovirus zinc finger-like domains"/>
    <property type="match status" value="1"/>
</dbReference>
<dbReference type="PROSITE" id="PS50994">
    <property type="entry name" value="INTEGRASE"/>
    <property type="match status" value="1"/>
</dbReference>
<feature type="compositionally biased region" description="Low complexity" evidence="9">
    <location>
        <begin position="38"/>
        <end position="49"/>
    </location>
</feature>
<proteinExistence type="predicted"/>
<dbReference type="Pfam" id="PF17921">
    <property type="entry name" value="Integrase_H2C2"/>
    <property type="match status" value="1"/>
</dbReference>
<keyword evidence="5" id="KW-0255">Endonuclease</keyword>
<comment type="caution">
    <text evidence="14">The sequence shown here is derived from an EMBL/GenBank/DDBJ whole genome shotgun (WGS) entry which is preliminary data.</text>
</comment>
<dbReference type="GO" id="GO:0003964">
    <property type="term" value="F:RNA-directed DNA polymerase activity"/>
    <property type="evidence" value="ECO:0007669"/>
    <property type="project" value="UniProtKB-KW"/>
</dbReference>
<evidence type="ECO:0000256" key="1">
    <source>
        <dbReference type="ARBA" id="ARBA00012493"/>
    </source>
</evidence>
<dbReference type="InterPro" id="IPR012337">
    <property type="entry name" value="RNaseH-like_sf"/>
</dbReference>
<dbReference type="GO" id="GO:0004190">
    <property type="term" value="F:aspartic-type endopeptidase activity"/>
    <property type="evidence" value="ECO:0007669"/>
    <property type="project" value="InterPro"/>
</dbReference>
<dbReference type="Gene3D" id="3.30.420.10">
    <property type="entry name" value="Ribonuclease H-like superfamily/Ribonuclease H"/>
    <property type="match status" value="1"/>
</dbReference>
<evidence type="ECO:0000256" key="7">
    <source>
        <dbReference type="ARBA" id="ARBA00022918"/>
    </source>
</evidence>
<dbReference type="SUPFAM" id="SSF53098">
    <property type="entry name" value="Ribonuclease H-like"/>
    <property type="match status" value="1"/>
</dbReference>
<dbReference type="GO" id="GO:0042575">
    <property type="term" value="C:DNA polymerase complex"/>
    <property type="evidence" value="ECO:0007669"/>
    <property type="project" value="UniProtKB-ARBA"/>
</dbReference>
<protein>
    <recommendedName>
        <fullName evidence="1">RNA-directed DNA polymerase</fullName>
        <ecNumber evidence="1">2.7.7.49</ecNumber>
    </recommendedName>
</protein>
<dbReference type="InterPro" id="IPR001995">
    <property type="entry name" value="Peptidase_A2_cat"/>
</dbReference>
<keyword evidence="7" id="KW-0695">RNA-directed DNA polymerase</keyword>
<dbReference type="EC" id="2.7.7.49" evidence="1"/>
<sequence>MTNESEGVVTRSRTLAASRSVNDQQVESMNSSGKGEESTSTPVTGSTSSNDTGANGAAAPQNVEPTLVTKQMLETLMVQNRMLMELLNVQQAKSTDEITFAPDFHKSIPVFDGLNPGFQALDWLNTVNSVANLNRWPDNFKLQSVRTNLEGPAKHWFSSRKIVSWIDFEMQFKRTFVGKVSVGDRWKEMVRRVQRKSENVLEYFHEKVHLCSLLELSLQETKMQVLEGLYSKELSVHLLSRDHADVDELLNDVVSFERLDESRTLRIRQLTSTPKEQQIPKTTTFTRTTGTRQTTAPSSNAGGPVKICFNCGSKSHIASSCTKPRIEKGACYQCGSTTHQRSKCPSLTRTTSKKCEDALKGGTTTEGDSRVMNVNQVRQEPDQGHPRPYEVVCECSFFVDQDTSCGITFTAIIDTGSPISLLKRELLPYNYDIIKPLENDCKFSGINGTKLELLGIFETEIVINDNRFKLRFYIVPDNTMVMNAILGRDLITKPGVSLCFQNGVVRLNLINDVNQTKMTDGLYQILCVDYEHEFESVKENLNVNPEMEFTYVSELVELYKSEYVLGKRCVQDSTDPNLEMKLVLKHDQPISYRARRISYSDREKLKVIISDLLKEGVIRPSRSPYSSPIVLVRKKNGDIRLCVDYRELNKITVKDNFPAPLIDDQIDKLKNKKYFSHLDLKNGFHHVRMNEKSVPFTSFVTPLGQFEYLKMPFGLANAPKVFSRFTQQIFADLIDKEEIILYMDDILIATETIPDHFVILKKVFNLAAKFDLKFRLDKCSFLYDSIEYLGYVINESGVRPSPRNIDSVTNYPIPKNQKQVRQFIGLASYFRRFISNFSLVAKPLHNLLKKDTQFVFGEAEQYSFDTLKKKLSETPILSIYSPSAETELHCDASSYGYGSVLLQRQSTGKLHPVFYFSQRTTEAESRYHSFELECLAVVYSIKRFHVYLAGIHFKIVTDCNSLRLTLDKQTINPRISRWALLLQNYDFEIIHRPGTGMGHVDALSRCHNILVLEANTFEQTLAIKQGIDESIVKIRNNLQIRSDKKFELREGLVYRKEKDKLLFYVPQTMENNVIRSCHDDMAHVGVEKVIENVRRIYWFPEMKLKVRNYVRNCLKCIEYSPIVGKREGYLHSIPKGERPFLTIHVDHLGPLEKTKNNNKFILVVIDSFSKFVRCYPSKTTKTEEVVSHLKSYFCSYSKPKRLISDRGTAFTSNDFKTFLMSESVEHVLIATGTPRANGQVEVVNRSIVPMLAKIAEPNDEWDRVMYKVEFAINNTIHRSTGQTPSRLLFGINQVGDVNDELRHVLEEINENKFDLLEIRGKASEQIVKTQTKSEEYYNDSHKEPVKYNVGDYVMIKNVDVTLGVNKKLIPKFKGPYVVRKVLDHDRYVVGDIEGNQVTQRPYEVPCSRRTKVRKAELLGTYVLRTLKVLLYIGLRMFANRRAEAPGHEHSRTCFFLINIGDNRRPQVVVGRPDT</sequence>
<dbReference type="Pfam" id="PF17917">
    <property type="entry name" value="RT_RNaseH"/>
    <property type="match status" value="1"/>
</dbReference>
<dbReference type="Pfam" id="PF00665">
    <property type="entry name" value="rve"/>
    <property type="match status" value="1"/>
</dbReference>
<dbReference type="GO" id="GO:0006508">
    <property type="term" value="P:proteolysis"/>
    <property type="evidence" value="ECO:0007669"/>
    <property type="project" value="InterPro"/>
</dbReference>
<evidence type="ECO:0000256" key="6">
    <source>
        <dbReference type="ARBA" id="ARBA00022801"/>
    </source>
</evidence>
<dbReference type="FunFam" id="3.30.70.270:FF:000020">
    <property type="entry name" value="Transposon Tf2-6 polyprotein-like Protein"/>
    <property type="match status" value="1"/>
</dbReference>
<dbReference type="InterPro" id="IPR043502">
    <property type="entry name" value="DNA/RNA_pol_sf"/>
</dbReference>
<feature type="region of interest" description="Disordered" evidence="9">
    <location>
        <begin position="1"/>
        <end position="65"/>
    </location>
</feature>
<feature type="domain" description="Integrase catalytic" evidence="13">
    <location>
        <begin position="1135"/>
        <end position="1292"/>
    </location>
</feature>
<dbReference type="SMART" id="SM00343">
    <property type="entry name" value="ZnF_C2HC"/>
    <property type="match status" value="2"/>
</dbReference>
<evidence type="ECO:0000256" key="3">
    <source>
        <dbReference type="ARBA" id="ARBA00022695"/>
    </source>
</evidence>
<evidence type="ECO:0000259" key="11">
    <source>
        <dbReference type="PROSITE" id="PS50175"/>
    </source>
</evidence>
<name>A0A6G0XQW4_APHCR</name>
<keyword evidence="3" id="KW-0548">Nucleotidyltransferase</keyword>
<dbReference type="InterPro" id="IPR018061">
    <property type="entry name" value="Retropepsins"/>
</dbReference>
<dbReference type="Pfam" id="PF00077">
    <property type="entry name" value="RVP"/>
    <property type="match status" value="1"/>
</dbReference>
<evidence type="ECO:0000313" key="14">
    <source>
        <dbReference type="EMBL" id="KAF0742808.1"/>
    </source>
</evidence>
<dbReference type="InterPro" id="IPR000477">
    <property type="entry name" value="RT_dom"/>
</dbReference>
<accession>A0A6G0XQW4</accession>
<keyword evidence="2" id="KW-0808">Transferase</keyword>
<evidence type="ECO:0000259" key="12">
    <source>
        <dbReference type="PROSITE" id="PS50878"/>
    </source>
</evidence>
<feature type="compositionally biased region" description="Polar residues" evidence="9">
    <location>
        <begin position="1"/>
        <end position="33"/>
    </location>
</feature>
<dbReference type="InterPro" id="IPR021109">
    <property type="entry name" value="Peptidase_aspartic_dom_sf"/>
</dbReference>
<dbReference type="OrthoDB" id="6593760at2759"/>
<dbReference type="Gene3D" id="2.40.70.10">
    <property type="entry name" value="Acid Proteases"/>
    <property type="match status" value="1"/>
</dbReference>
<dbReference type="FunFam" id="1.10.340.70:FF:000001">
    <property type="entry name" value="Retrovirus-related Pol polyprotein from transposon gypsy-like Protein"/>
    <property type="match status" value="1"/>
</dbReference>
<dbReference type="InterPro" id="IPR036397">
    <property type="entry name" value="RNaseH_sf"/>
</dbReference>
<dbReference type="PROSITE" id="PS50158">
    <property type="entry name" value="ZF_CCHC"/>
    <property type="match status" value="2"/>
</dbReference>
<evidence type="ECO:0000259" key="10">
    <source>
        <dbReference type="PROSITE" id="PS50158"/>
    </source>
</evidence>
<reference evidence="14 15" key="1">
    <citation type="submission" date="2019-08" db="EMBL/GenBank/DDBJ databases">
        <title>Whole genome of Aphis craccivora.</title>
        <authorList>
            <person name="Voronova N.V."/>
            <person name="Shulinski R.S."/>
            <person name="Bandarenka Y.V."/>
            <person name="Zhorov D.G."/>
            <person name="Warner D."/>
        </authorList>
    </citation>
    <scope>NUCLEOTIDE SEQUENCE [LARGE SCALE GENOMIC DNA]</scope>
    <source>
        <strain evidence="14">180601</strain>
        <tissue evidence="14">Whole Body</tissue>
    </source>
</reference>
<keyword evidence="8" id="KW-0863">Zinc-finger</keyword>
<dbReference type="GO" id="GO:0003676">
    <property type="term" value="F:nucleic acid binding"/>
    <property type="evidence" value="ECO:0007669"/>
    <property type="project" value="InterPro"/>
</dbReference>
<dbReference type="PROSITE" id="PS00141">
    <property type="entry name" value="ASP_PROTEASE"/>
    <property type="match status" value="1"/>
</dbReference>
<dbReference type="InterPro" id="IPR036875">
    <property type="entry name" value="Znf_CCHC_sf"/>
</dbReference>
<dbReference type="InterPro" id="IPR041588">
    <property type="entry name" value="Integrase_H2C2"/>
</dbReference>
<dbReference type="Gene3D" id="4.10.60.10">
    <property type="entry name" value="Zinc finger, CCHC-type"/>
    <property type="match status" value="1"/>
</dbReference>
<dbReference type="PROSITE" id="PS50175">
    <property type="entry name" value="ASP_PROT_RETROV"/>
    <property type="match status" value="1"/>
</dbReference>
<dbReference type="PROSITE" id="PS50878">
    <property type="entry name" value="RT_POL"/>
    <property type="match status" value="1"/>
</dbReference>
<keyword evidence="4" id="KW-0540">Nuclease</keyword>
<evidence type="ECO:0000256" key="8">
    <source>
        <dbReference type="PROSITE-ProRule" id="PRU00047"/>
    </source>
</evidence>
<gene>
    <name evidence="14" type="ORF">FWK35_00033160</name>
</gene>
<dbReference type="Gene3D" id="1.10.340.70">
    <property type="match status" value="1"/>
</dbReference>
<dbReference type="GO" id="GO:0008270">
    <property type="term" value="F:zinc ion binding"/>
    <property type="evidence" value="ECO:0007669"/>
    <property type="project" value="UniProtKB-KW"/>
</dbReference>
<dbReference type="CDD" id="cd01647">
    <property type="entry name" value="RT_LTR"/>
    <property type="match status" value="1"/>
</dbReference>
<feature type="domain" description="CCHC-type" evidence="10">
    <location>
        <begin position="308"/>
        <end position="323"/>
    </location>
</feature>
<dbReference type="InterPro" id="IPR001878">
    <property type="entry name" value="Znf_CCHC"/>
</dbReference>
<dbReference type="GO" id="GO:0015074">
    <property type="term" value="P:DNA integration"/>
    <property type="evidence" value="ECO:0007669"/>
    <property type="project" value="InterPro"/>
</dbReference>
<dbReference type="Gene3D" id="3.10.10.10">
    <property type="entry name" value="HIV Type 1 Reverse Transcriptase, subunit A, domain 1"/>
    <property type="match status" value="1"/>
</dbReference>
<keyword evidence="6" id="KW-0378">Hydrolase</keyword>
<dbReference type="InterPro" id="IPR001584">
    <property type="entry name" value="Integrase_cat-core"/>
</dbReference>
<evidence type="ECO:0000256" key="4">
    <source>
        <dbReference type="ARBA" id="ARBA00022722"/>
    </source>
</evidence>
<dbReference type="Gene3D" id="3.30.70.270">
    <property type="match status" value="2"/>
</dbReference>
<dbReference type="CDD" id="cd09274">
    <property type="entry name" value="RNase_HI_RT_Ty3"/>
    <property type="match status" value="1"/>
</dbReference>
<feature type="domain" description="CCHC-type" evidence="10">
    <location>
        <begin position="331"/>
        <end position="346"/>
    </location>
</feature>
<organism evidence="14 15">
    <name type="scientific">Aphis craccivora</name>
    <name type="common">Cowpea aphid</name>
    <dbReference type="NCBI Taxonomy" id="307492"/>
    <lineage>
        <taxon>Eukaryota</taxon>
        <taxon>Metazoa</taxon>
        <taxon>Ecdysozoa</taxon>
        <taxon>Arthropoda</taxon>
        <taxon>Hexapoda</taxon>
        <taxon>Insecta</taxon>
        <taxon>Pterygota</taxon>
        <taxon>Neoptera</taxon>
        <taxon>Paraneoptera</taxon>
        <taxon>Hemiptera</taxon>
        <taxon>Sternorrhyncha</taxon>
        <taxon>Aphidomorpha</taxon>
        <taxon>Aphidoidea</taxon>
        <taxon>Aphididae</taxon>
        <taxon>Aphidini</taxon>
        <taxon>Aphis</taxon>
        <taxon>Aphis</taxon>
    </lineage>
</organism>
<dbReference type="Pfam" id="PF00078">
    <property type="entry name" value="RVT_1"/>
    <property type="match status" value="1"/>
</dbReference>
<dbReference type="InterPro" id="IPR001969">
    <property type="entry name" value="Aspartic_peptidase_AS"/>
</dbReference>
<dbReference type="SUPFAM" id="SSF50630">
    <property type="entry name" value="Acid proteases"/>
    <property type="match status" value="1"/>
</dbReference>
<dbReference type="Proteomes" id="UP000478052">
    <property type="component" value="Unassembled WGS sequence"/>
</dbReference>
<dbReference type="InterPro" id="IPR041373">
    <property type="entry name" value="RT_RNaseH"/>
</dbReference>
<feature type="domain" description="Peptidase A2" evidence="11">
    <location>
        <begin position="409"/>
        <end position="490"/>
    </location>
</feature>
<dbReference type="EMBL" id="VUJU01007626">
    <property type="protein sequence ID" value="KAF0742808.1"/>
    <property type="molecule type" value="Genomic_DNA"/>
</dbReference>
<dbReference type="CDD" id="cd00303">
    <property type="entry name" value="retropepsin_like"/>
    <property type="match status" value="1"/>
</dbReference>
<evidence type="ECO:0000256" key="2">
    <source>
        <dbReference type="ARBA" id="ARBA00022679"/>
    </source>
</evidence>
<evidence type="ECO:0000259" key="13">
    <source>
        <dbReference type="PROSITE" id="PS50994"/>
    </source>
</evidence>
<dbReference type="InterPro" id="IPR043128">
    <property type="entry name" value="Rev_trsase/Diguanyl_cyclase"/>
</dbReference>
<keyword evidence="8" id="KW-0479">Metal-binding</keyword>
<dbReference type="SUPFAM" id="SSF56672">
    <property type="entry name" value="DNA/RNA polymerases"/>
    <property type="match status" value="1"/>
</dbReference>
<evidence type="ECO:0000313" key="15">
    <source>
        <dbReference type="Proteomes" id="UP000478052"/>
    </source>
</evidence>
<evidence type="ECO:0000256" key="9">
    <source>
        <dbReference type="SAM" id="MobiDB-lite"/>
    </source>
</evidence>
<dbReference type="PANTHER" id="PTHR37984">
    <property type="entry name" value="PROTEIN CBG26694"/>
    <property type="match status" value="1"/>
</dbReference>
<dbReference type="InterPro" id="IPR050951">
    <property type="entry name" value="Retrovirus_Pol_polyprotein"/>
</dbReference>